<name>A0A9W9R8Z5_9EURO</name>
<sequence>MIRESLRYREHHEGHRWEKTVRHPCLDLHGSGWRTEKDDDDDDDDDDDGGWRMEEEDGGEG</sequence>
<reference evidence="2" key="2">
    <citation type="journal article" date="2023" name="IMA Fungus">
        <title>Comparative genomic study of the Penicillium genus elucidates a diverse pangenome and 15 lateral gene transfer events.</title>
        <authorList>
            <person name="Petersen C."/>
            <person name="Sorensen T."/>
            <person name="Nielsen M.R."/>
            <person name="Sondergaard T.E."/>
            <person name="Sorensen J.L."/>
            <person name="Fitzpatrick D.A."/>
            <person name="Frisvad J.C."/>
            <person name="Nielsen K.L."/>
        </authorList>
    </citation>
    <scope>NUCLEOTIDE SEQUENCE</scope>
    <source>
        <strain evidence="2">IBT 3081</strain>
    </source>
</reference>
<dbReference type="EMBL" id="JAPZBT010000006">
    <property type="protein sequence ID" value="KAJ5355743.1"/>
    <property type="molecule type" value="Genomic_DNA"/>
</dbReference>
<dbReference type="AlphaFoldDB" id="A0A9W9R8Z5"/>
<keyword evidence="3" id="KW-1185">Reference proteome</keyword>
<evidence type="ECO:0000313" key="3">
    <source>
        <dbReference type="Proteomes" id="UP001147752"/>
    </source>
</evidence>
<evidence type="ECO:0000256" key="1">
    <source>
        <dbReference type="SAM" id="MobiDB-lite"/>
    </source>
</evidence>
<protein>
    <submittedName>
        <fullName evidence="2">Uncharacterized protein</fullName>
    </submittedName>
</protein>
<proteinExistence type="predicted"/>
<organism evidence="2 3">
    <name type="scientific">Penicillium concentricum</name>
    <dbReference type="NCBI Taxonomy" id="293559"/>
    <lineage>
        <taxon>Eukaryota</taxon>
        <taxon>Fungi</taxon>
        <taxon>Dikarya</taxon>
        <taxon>Ascomycota</taxon>
        <taxon>Pezizomycotina</taxon>
        <taxon>Eurotiomycetes</taxon>
        <taxon>Eurotiomycetidae</taxon>
        <taxon>Eurotiales</taxon>
        <taxon>Aspergillaceae</taxon>
        <taxon>Penicillium</taxon>
    </lineage>
</organism>
<feature type="region of interest" description="Disordered" evidence="1">
    <location>
        <begin position="26"/>
        <end position="61"/>
    </location>
</feature>
<dbReference type="RefSeq" id="XP_056573890.1">
    <property type="nucleotide sequence ID" value="XM_056728075.1"/>
</dbReference>
<reference evidence="2" key="1">
    <citation type="submission" date="2022-12" db="EMBL/GenBank/DDBJ databases">
        <authorList>
            <person name="Petersen C."/>
        </authorList>
    </citation>
    <scope>NUCLEOTIDE SEQUENCE</scope>
    <source>
        <strain evidence="2">IBT 3081</strain>
    </source>
</reference>
<dbReference type="Proteomes" id="UP001147752">
    <property type="component" value="Unassembled WGS sequence"/>
</dbReference>
<evidence type="ECO:0000313" key="2">
    <source>
        <dbReference type="EMBL" id="KAJ5355743.1"/>
    </source>
</evidence>
<dbReference type="GeneID" id="81467258"/>
<comment type="caution">
    <text evidence="2">The sequence shown here is derived from an EMBL/GenBank/DDBJ whole genome shotgun (WGS) entry which is preliminary data.</text>
</comment>
<feature type="compositionally biased region" description="Acidic residues" evidence="1">
    <location>
        <begin position="38"/>
        <end position="61"/>
    </location>
</feature>
<accession>A0A9W9R8Z5</accession>
<gene>
    <name evidence="2" type="ORF">N7517_010352</name>
</gene>